<dbReference type="SUPFAM" id="SSF159888">
    <property type="entry name" value="YdhG-like"/>
    <property type="match status" value="1"/>
</dbReference>
<sequence>MNASETTVPADDVAAYLDAAPEPRRSLVRDVFGTVAAAMPAGYELGMHWGMPGWVVPLERFPDTYNGQPLSYVSIGAQKNYVSVYLMGVYSVPEEAETFRTTWRASTGRVDMGKSCLRLRKPADVDHELLARTVAGMPVERFLETYQRIQAR</sequence>
<feature type="domain" description="YdhG-like" evidence="1">
    <location>
        <begin position="24"/>
        <end position="134"/>
    </location>
</feature>
<reference evidence="3" key="1">
    <citation type="journal article" date="2019" name="Int. J. Syst. Evol. Microbiol.">
        <title>The Global Catalogue of Microorganisms (GCM) 10K type strain sequencing project: providing services to taxonomists for standard genome sequencing and annotation.</title>
        <authorList>
            <consortium name="The Broad Institute Genomics Platform"/>
            <consortium name="The Broad Institute Genome Sequencing Center for Infectious Disease"/>
            <person name="Wu L."/>
            <person name="Ma J."/>
        </authorList>
    </citation>
    <scope>NUCLEOTIDE SEQUENCE [LARGE SCALE GENOMIC DNA]</scope>
    <source>
        <strain evidence="3">JCM 17459</strain>
    </source>
</reference>
<evidence type="ECO:0000259" key="1">
    <source>
        <dbReference type="Pfam" id="PF08818"/>
    </source>
</evidence>
<dbReference type="EMBL" id="BAABBA010000018">
    <property type="protein sequence ID" value="GAA4288796.1"/>
    <property type="molecule type" value="Genomic_DNA"/>
</dbReference>
<dbReference type="Pfam" id="PF08818">
    <property type="entry name" value="DUF1801"/>
    <property type="match status" value="1"/>
</dbReference>
<keyword evidence="3" id="KW-1185">Reference proteome</keyword>
<accession>A0ABP8EXX7</accession>
<evidence type="ECO:0000313" key="2">
    <source>
        <dbReference type="EMBL" id="GAA4288796.1"/>
    </source>
</evidence>
<proteinExistence type="predicted"/>
<dbReference type="Gene3D" id="3.90.1150.200">
    <property type="match status" value="1"/>
</dbReference>
<gene>
    <name evidence="2" type="ORF">GCM10022262_31560</name>
</gene>
<dbReference type="Proteomes" id="UP001499841">
    <property type="component" value="Unassembled WGS sequence"/>
</dbReference>
<name>A0ABP8EXX7_9MICO</name>
<dbReference type="InterPro" id="IPR014922">
    <property type="entry name" value="YdhG-like"/>
</dbReference>
<dbReference type="RefSeq" id="WP_345043207.1">
    <property type="nucleotide sequence ID" value="NZ_BAABBA010000018.1"/>
</dbReference>
<evidence type="ECO:0000313" key="3">
    <source>
        <dbReference type="Proteomes" id="UP001499841"/>
    </source>
</evidence>
<protein>
    <submittedName>
        <fullName evidence="2">DUF1801 domain-containing protein</fullName>
    </submittedName>
</protein>
<comment type="caution">
    <text evidence="2">The sequence shown here is derived from an EMBL/GenBank/DDBJ whole genome shotgun (WGS) entry which is preliminary data.</text>
</comment>
<organism evidence="2 3">
    <name type="scientific">Georgenia daeguensis</name>
    <dbReference type="NCBI Taxonomy" id="908355"/>
    <lineage>
        <taxon>Bacteria</taxon>
        <taxon>Bacillati</taxon>
        <taxon>Actinomycetota</taxon>
        <taxon>Actinomycetes</taxon>
        <taxon>Micrococcales</taxon>
        <taxon>Bogoriellaceae</taxon>
        <taxon>Georgenia</taxon>
    </lineage>
</organism>